<dbReference type="EMBL" id="JARO02010417">
    <property type="protein sequence ID" value="KPP60711.1"/>
    <property type="molecule type" value="Genomic_DNA"/>
</dbReference>
<organism evidence="3 4">
    <name type="scientific">Scleropages formosus</name>
    <name type="common">Asian bonytongue</name>
    <name type="synonym">Osteoglossum formosum</name>
    <dbReference type="NCBI Taxonomy" id="113540"/>
    <lineage>
        <taxon>Eukaryota</taxon>
        <taxon>Metazoa</taxon>
        <taxon>Chordata</taxon>
        <taxon>Craniata</taxon>
        <taxon>Vertebrata</taxon>
        <taxon>Euteleostomi</taxon>
        <taxon>Actinopterygii</taxon>
        <taxon>Neopterygii</taxon>
        <taxon>Teleostei</taxon>
        <taxon>Osteoglossocephala</taxon>
        <taxon>Osteoglossomorpha</taxon>
        <taxon>Osteoglossiformes</taxon>
        <taxon>Osteoglossidae</taxon>
        <taxon>Scleropages</taxon>
    </lineage>
</organism>
<dbReference type="GO" id="GO:0005615">
    <property type="term" value="C:extracellular space"/>
    <property type="evidence" value="ECO:0007669"/>
    <property type="project" value="TreeGrafter"/>
</dbReference>
<dbReference type="PANTHER" id="PTHR31770:SF2">
    <property type="entry name" value="CHEMOKINE-LIKE PROTEIN TAFA-1"/>
    <property type="match status" value="1"/>
</dbReference>
<protein>
    <recommendedName>
        <fullName evidence="5">Protein FAM19A1-like</fullName>
    </recommendedName>
</protein>
<dbReference type="Proteomes" id="UP000034805">
    <property type="component" value="Unassembled WGS sequence"/>
</dbReference>
<dbReference type="InterPro" id="IPR020350">
    <property type="entry name" value="Chemokine-like_TAFA"/>
</dbReference>
<proteinExistence type="inferred from homology"/>
<dbReference type="GO" id="GO:0048018">
    <property type="term" value="F:receptor ligand activity"/>
    <property type="evidence" value="ECO:0007669"/>
    <property type="project" value="TreeGrafter"/>
</dbReference>
<evidence type="ECO:0000313" key="4">
    <source>
        <dbReference type="Proteomes" id="UP000034805"/>
    </source>
</evidence>
<dbReference type="GO" id="GO:1902692">
    <property type="term" value="P:regulation of neuroblast proliferation"/>
    <property type="evidence" value="ECO:0007669"/>
    <property type="project" value="TreeGrafter"/>
</dbReference>
<gene>
    <name evidence="3" type="ORF">Z043_121261</name>
</gene>
<dbReference type="AlphaFoldDB" id="A0A0P7Y4X7"/>
<dbReference type="InterPro" id="IPR051743">
    <property type="entry name" value="TAFA_chemokine-like"/>
</dbReference>
<dbReference type="Pfam" id="PF12020">
    <property type="entry name" value="TAFA"/>
    <property type="match status" value="1"/>
</dbReference>
<accession>A0A0P7Y4X7</accession>
<name>A0A0P7Y4X7_SCLFO</name>
<evidence type="ECO:0000313" key="3">
    <source>
        <dbReference type="EMBL" id="KPP60711.1"/>
    </source>
</evidence>
<evidence type="ECO:0008006" key="5">
    <source>
        <dbReference type="Google" id="ProtNLM"/>
    </source>
</evidence>
<evidence type="ECO:0000256" key="1">
    <source>
        <dbReference type="ARBA" id="ARBA00006101"/>
    </source>
</evidence>
<dbReference type="GO" id="GO:0014016">
    <property type="term" value="P:neuroblast differentiation"/>
    <property type="evidence" value="ECO:0007669"/>
    <property type="project" value="TreeGrafter"/>
</dbReference>
<reference evidence="3 4" key="1">
    <citation type="submission" date="2015-08" db="EMBL/GenBank/DDBJ databases">
        <title>The genome of the Asian arowana (Scleropages formosus).</title>
        <authorList>
            <person name="Tan M.H."/>
            <person name="Gan H.M."/>
            <person name="Croft L.J."/>
            <person name="Austin C.M."/>
        </authorList>
    </citation>
    <scope>NUCLEOTIDE SEQUENCE [LARGE SCALE GENOMIC DNA]</scope>
    <source>
        <strain evidence="3">Aro1</strain>
    </source>
</reference>
<comment type="caution">
    <text evidence="3">The sequence shown here is derived from an EMBL/GenBank/DDBJ whole genome shotgun (WGS) entry which is preliminary data.</text>
</comment>
<evidence type="ECO:0000256" key="2">
    <source>
        <dbReference type="ARBA" id="ARBA00022729"/>
    </source>
</evidence>
<dbReference type="PANTHER" id="PTHR31770">
    <property type="entry name" value="CHEMOKINE-LIKE PROTEIN TAFA FAMILY MEMBER"/>
    <property type="match status" value="1"/>
</dbReference>
<comment type="similarity">
    <text evidence="1">Belongs to the TAFA family.</text>
</comment>
<sequence>MKISSVASAAVIGAFEEPGHASIVVGKWWCEMEPCLEGEECKTLPDNSGWMCSSGNKIKTTRVRLCLTLSPLHPTLTEHLNQHPEGMPGVTPQFIFSVLRGDPTCSLGS</sequence>
<keyword evidence="2" id="KW-0732">Signal</keyword>